<feature type="domain" description="VQ" evidence="2">
    <location>
        <begin position="2"/>
        <end position="26"/>
    </location>
</feature>
<dbReference type="EnsemblPlants" id="OMERI11G06470.1">
    <property type="protein sequence ID" value="OMERI11G06470.1"/>
    <property type="gene ID" value="OMERI11G06470"/>
</dbReference>
<reference evidence="3" key="2">
    <citation type="submission" date="2018-05" db="EMBL/GenBank/DDBJ databases">
        <title>OmerRS3 (Oryza meridionalis Reference Sequence Version 3).</title>
        <authorList>
            <person name="Zhang J."/>
            <person name="Kudrna D."/>
            <person name="Lee S."/>
            <person name="Talag J."/>
            <person name="Welchert J."/>
            <person name="Wing R.A."/>
        </authorList>
    </citation>
    <scope>NUCLEOTIDE SEQUENCE [LARGE SCALE GENOMIC DNA]</scope>
    <source>
        <strain evidence="3">cv. OR44</strain>
    </source>
</reference>
<evidence type="ECO:0000313" key="4">
    <source>
        <dbReference type="Proteomes" id="UP000008021"/>
    </source>
</evidence>
<dbReference type="Gramene" id="OMERI11G06470.1">
    <property type="protein sequence ID" value="OMERI11G06470.1"/>
    <property type="gene ID" value="OMERI11G06470"/>
</dbReference>
<dbReference type="HOGENOM" id="CLU_1621572_0_0_1"/>
<dbReference type="InterPro" id="IPR008889">
    <property type="entry name" value="VQ"/>
</dbReference>
<organism evidence="3">
    <name type="scientific">Oryza meridionalis</name>
    <dbReference type="NCBI Taxonomy" id="40149"/>
    <lineage>
        <taxon>Eukaryota</taxon>
        <taxon>Viridiplantae</taxon>
        <taxon>Streptophyta</taxon>
        <taxon>Embryophyta</taxon>
        <taxon>Tracheophyta</taxon>
        <taxon>Spermatophyta</taxon>
        <taxon>Magnoliopsida</taxon>
        <taxon>Liliopsida</taxon>
        <taxon>Poales</taxon>
        <taxon>Poaceae</taxon>
        <taxon>BOP clade</taxon>
        <taxon>Oryzoideae</taxon>
        <taxon>Oryzeae</taxon>
        <taxon>Oryzinae</taxon>
        <taxon>Oryza</taxon>
    </lineage>
</organism>
<sequence>MDTKIYVADKSTFKEQVQRLTGQPPAEAAAVAAPASAPVTGAPRRGRLGVHNLPAFKPTPHRPKLPIIRPEHPRLLAGFASPPSLSPWCSGAGQCVLNMQDELPPPLPSPPSASSTLAEEVVVGETASEEGKPDHMHQLPPVRTGEAKLLNLFPLTPSCSEDR</sequence>
<evidence type="ECO:0000256" key="1">
    <source>
        <dbReference type="SAM" id="MobiDB-lite"/>
    </source>
</evidence>
<evidence type="ECO:0000259" key="2">
    <source>
        <dbReference type="Pfam" id="PF05678"/>
    </source>
</evidence>
<protein>
    <recommendedName>
        <fullName evidence="2">VQ domain-containing protein</fullName>
    </recommendedName>
</protein>
<name>A0A0E0F3Z5_9ORYZ</name>
<reference evidence="3" key="1">
    <citation type="submission" date="2015-04" db="UniProtKB">
        <authorList>
            <consortium name="EnsemblPlants"/>
        </authorList>
    </citation>
    <scope>IDENTIFICATION</scope>
</reference>
<dbReference type="Pfam" id="PF05678">
    <property type="entry name" value="VQ"/>
    <property type="match status" value="1"/>
</dbReference>
<dbReference type="Proteomes" id="UP000008021">
    <property type="component" value="Chromosome 11"/>
</dbReference>
<accession>A0A0E0F3Z5</accession>
<dbReference type="AlphaFoldDB" id="A0A0E0F3Z5"/>
<feature type="region of interest" description="Disordered" evidence="1">
    <location>
        <begin position="100"/>
        <end position="139"/>
    </location>
</feature>
<evidence type="ECO:0000313" key="3">
    <source>
        <dbReference type="EnsemblPlants" id="OMERI11G06470.1"/>
    </source>
</evidence>
<keyword evidence="4" id="KW-1185">Reference proteome</keyword>
<proteinExistence type="predicted"/>